<dbReference type="PANTHER" id="PTHR42928">
    <property type="entry name" value="TRICARBOXYLATE-BINDING PROTEIN"/>
    <property type="match status" value="1"/>
</dbReference>
<organism evidence="2 3">
    <name type="scientific">Alicycliphilus denitrificans</name>
    <dbReference type="NCBI Taxonomy" id="179636"/>
    <lineage>
        <taxon>Bacteria</taxon>
        <taxon>Pseudomonadati</taxon>
        <taxon>Pseudomonadota</taxon>
        <taxon>Betaproteobacteria</taxon>
        <taxon>Burkholderiales</taxon>
        <taxon>Comamonadaceae</taxon>
        <taxon>Alicycliphilus</taxon>
    </lineage>
</organism>
<dbReference type="PIRSF" id="PIRSF017082">
    <property type="entry name" value="YflP"/>
    <property type="match status" value="1"/>
</dbReference>
<comment type="similarity">
    <text evidence="1">Belongs to the UPF0065 (bug) family.</text>
</comment>
<accession>A0A858ZPA5</accession>
<dbReference type="InterPro" id="IPR005064">
    <property type="entry name" value="BUG"/>
</dbReference>
<dbReference type="AlphaFoldDB" id="A0A858ZPA5"/>
<dbReference type="PANTHER" id="PTHR42928:SF5">
    <property type="entry name" value="BLR1237 PROTEIN"/>
    <property type="match status" value="1"/>
</dbReference>
<dbReference type="Gene3D" id="3.40.190.150">
    <property type="entry name" value="Bordetella uptake gene, domain 1"/>
    <property type="match status" value="1"/>
</dbReference>
<dbReference type="EMBL" id="CP051298">
    <property type="protein sequence ID" value="QKD42259.1"/>
    <property type="molecule type" value="Genomic_DNA"/>
</dbReference>
<dbReference type="Pfam" id="PF03401">
    <property type="entry name" value="TctC"/>
    <property type="match status" value="1"/>
</dbReference>
<proteinExistence type="inferred from homology"/>
<dbReference type="Proteomes" id="UP000500755">
    <property type="component" value="Chromosome"/>
</dbReference>
<evidence type="ECO:0000313" key="3">
    <source>
        <dbReference type="Proteomes" id="UP000500755"/>
    </source>
</evidence>
<evidence type="ECO:0000313" key="2">
    <source>
        <dbReference type="EMBL" id="QKD42259.1"/>
    </source>
</evidence>
<sequence length="329" mass="34777">MSHPFCHIVPLRRRSVLLGGAALLGMLSSPAWSQEVARIYVGFAAGGVTDLAARLLAPALSAELGQTFIVENRPGASSALAIKAVEGSAPASHTFVLYPTLALLGFLLNGQQPALDRITPISLLYEQFAVLAINPQVAGLENVRTLQDLLQVAKAKAGTLTYTSSGVGSTGHLAMEWVCSLAGVKMQHVPYKGGAPAVTDVLGGHVGTIFADSTIIAPHVKSGKVRALAINYPVRVPGFAEVPTVAEQGFKEVSAVPWVVLAGPPGMSDAAADRMAAAVSRVLAKPDIAQSMQEQNMVPRHSTPRETRQLMQRDMLAWRKIIEDNGIKL</sequence>
<evidence type="ECO:0000256" key="1">
    <source>
        <dbReference type="ARBA" id="ARBA00006987"/>
    </source>
</evidence>
<gene>
    <name evidence="2" type="ORF">HF896_00940</name>
</gene>
<name>A0A858ZPA5_9BURK</name>
<protein>
    <submittedName>
        <fullName evidence="2">Tripartite tricarboxylate transporter substrate binding protein</fullName>
    </submittedName>
</protein>
<dbReference type="Gene3D" id="3.40.190.10">
    <property type="entry name" value="Periplasmic binding protein-like II"/>
    <property type="match status" value="1"/>
</dbReference>
<dbReference type="InterPro" id="IPR042100">
    <property type="entry name" value="Bug_dom1"/>
</dbReference>
<dbReference type="SUPFAM" id="SSF53850">
    <property type="entry name" value="Periplasmic binding protein-like II"/>
    <property type="match status" value="1"/>
</dbReference>
<dbReference type="RefSeq" id="WP_013517072.1">
    <property type="nucleotide sequence ID" value="NZ_CP051298.1"/>
</dbReference>
<dbReference type="CDD" id="cd07012">
    <property type="entry name" value="PBP2_Bug_TTT"/>
    <property type="match status" value="1"/>
</dbReference>
<reference evidence="2 3" key="1">
    <citation type="submission" date="2020-05" db="EMBL/GenBank/DDBJ databases">
        <title>Complete genome sequence of Alicycliphilus denitrificans DP3.</title>
        <authorList>
            <person name="Chen X."/>
        </authorList>
    </citation>
    <scope>NUCLEOTIDE SEQUENCE [LARGE SCALE GENOMIC DNA]</scope>
    <source>
        <strain evidence="2 3">DP3</strain>
    </source>
</reference>